<organism evidence="6 7">
    <name type="scientific">Pocillopora meandrina</name>
    <dbReference type="NCBI Taxonomy" id="46732"/>
    <lineage>
        <taxon>Eukaryota</taxon>
        <taxon>Metazoa</taxon>
        <taxon>Cnidaria</taxon>
        <taxon>Anthozoa</taxon>
        <taxon>Hexacorallia</taxon>
        <taxon>Scleractinia</taxon>
        <taxon>Astrocoeniina</taxon>
        <taxon>Pocilloporidae</taxon>
        <taxon>Pocillopora</taxon>
    </lineage>
</organism>
<dbReference type="GO" id="GO:0005794">
    <property type="term" value="C:Golgi apparatus"/>
    <property type="evidence" value="ECO:0007669"/>
    <property type="project" value="TreeGrafter"/>
</dbReference>
<dbReference type="GO" id="GO:0005814">
    <property type="term" value="C:centriole"/>
    <property type="evidence" value="ECO:0007669"/>
    <property type="project" value="TreeGrafter"/>
</dbReference>
<evidence type="ECO:0000313" key="7">
    <source>
        <dbReference type="Proteomes" id="UP001159428"/>
    </source>
</evidence>
<dbReference type="EMBL" id="CALNXJ010000053">
    <property type="protein sequence ID" value="CAH3153537.1"/>
    <property type="molecule type" value="Genomic_DNA"/>
</dbReference>
<dbReference type="GO" id="GO:0051660">
    <property type="term" value="P:establishment of centrosome localization"/>
    <property type="evidence" value="ECO:0007669"/>
    <property type="project" value="TreeGrafter"/>
</dbReference>
<accession>A0AAU9XPD3</accession>
<dbReference type="GO" id="GO:0060271">
    <property type="term" value="P:cilium assembly"/>
    <property type="evidence" value="ECO:0007669"/>
    <property type="project" value="TreeGrafter"/>
</dbReference>
<evidence type="ECO:0000256" key="3">
    <source>
        <dbReference type="ARBA" id="ARBA00023054"/>
    </source>
</evidence>
<feature type="compositionally biased region" description="Basic and acidic residues" evidence="5">
    <location>
        <begin position="50"/>
        <end position="68"/>
    </location>
</feature>
<dbReference type="PANTHER" id="PTHR23170">
    <property type="entry name" value="NY-REN-58 ANTIGEN"/>
    <property type="match status" value="1"/>
</dbReference>
<keyword evidence="2" id="KW-0963">Cytoplasm</keyword>
<reference evidence="6 7" key="1">
    <citation type="submission" date="2022-05" db="EMBL/GenBank/DDBJ databases">
        <authorList>
            <consortium name="Genoscope - CEA"/>
            <person name="William W."/>
        </authorList>
    </citation>
    <scope>NUCLEOTIDE SEQUENCE [LARGE SCALE GENOMIC DNA]</scope>
</reference>
<sequence>MAGQQTEILQKLEKMGNLEAVVTEQKIRIEKLRTTYETLKAEHLQLQDMDERKERELEEAREEIKKTQEQSQEAVQRMRAERDAKIRECEEIRAQVVTPQRMELLRVKLREEVEGPYKERYEAMESEMDKYRSDFNKLRYDYSFLKSEYEHEQAQHKQIIDEMQAHHDMEIASLKKERDSLVQRLQQEGPNDAQRTRALQRENAQLHMKIKGLLK</sequence>
<dbReference type="AlphaFoldDB" id="A0AAU9XPD3"/>
<name>A0AAU9XPD3_9CNID</name>
<dbReference type="InterPro" id="IPR052116">
    <property type="entry name" value="Centro_Cilium_Assembly"/>
</dbReference>
<evidence type="ECO:0000313" key="6">
    <source>
        <dbReference type="EMBL" id="CAH3153537.1"/>
    </source>
</evidence>
<keyword evidence="4" id="KW-0206">Cytoskeleton</keyword>
<dbReference type="Proteomes" id="UP001159428">
    <property type="component" value="Unassembled WGS sequence"/>
</dbReference>
<keyword evidence="3" id="KW-0175">Coiled coil</keyword>
<comment type="subcellular location">
    <subcellularLocation>
        <location evidence="1">Cytoplasm</location>
        <location evidence="1">Cytoskeleton</location>
        <location evidence="1">Microtubule organizing center</location>
        <location evidence="1">Centrosome</location>
    </subcellularLocation>
</comment>
<feature type="region of interest" description="Disordered" evidence="5">
    <location>
        <begin position="50"/>
        <end position="72"/>
    </location>
</feature>
<dbReference type="GO" id="GO:0005813">
    <property type="term" value="C:centrosome"/>
    <property type="evidence" value="ECO:0007669"/>
    <property type="project" value="UniProtKB-SubCell"/>
</dbReference>
<proteinExistence type="predicted"/>
<comment type="caution">
    <text evidence="6">The sequence shown here is derived from an EMBL/GenBank/DDBJ whole genome shotgun (WGS) entry which is preliminary data.</text>
</comment>
<protein>
    <submittedName>
        <fullName evidence="6">Uncharacterized protein</fullName>
    </submittedName>
</protein>
<evidence type="ECO:0000256" key="4">
    <source>
        <dbReference type="ARBA" id="ARBA00023212"/>
    </source>
</evidence>
<keyword evidence="7" id="KW-1185">Reference proteome</keyword>
<evidence type="ECO:0000256" key="2">
    <source>
        <dbReference type="ARBA" id="ARBA00022490"/>
    </source>
</evidence>
<evidence type="ECO:0000256" key="5">
    <source>
        <dbReference type="SAM" id="MobiDB-lite"/>
    </source>
</evidence>
<gene>
    <name evidence="6" type="ORF">PMEA_00027165</name>
</gene>
<dbReference type="GO" id="GO:0097539">
    <property type="term" value="C:ciliary transition fiber"/>
    <property type="evidence" value="ECO:0007669"/>
    <property type="project" value="TreeGrafter"/>
</dbReference>
<dbReference type="PANTHER" id="PTHR23170:SF2">
    <property type="entry name" value="CENTROSOMAL PROTEIN OF 83 KDA"/>
    <property type="match status" value="1"/>
</dbReference>
<evidence type="ECO:0000256" key="1">
    <source>
        <dbReference type="ARBA" id="ARBA00004300"/>
    </source>
</evidence>